<evidence type="ECO:0000313" key="1">
    <source>
        <dbReference type="EMBL" id="GAA0616738.1"/>
    </source>
</evidence>
<accession>A0ABP3RT00</accession>
<evidence type="ECO:0000313" key="2">
    <source>
        <dbReference type="Proteomes" id="UP001424441"/>
    </source>
</evidence>
<dbReference type="Proteomes" id="UP001424441">
    <property type="component" value="Unassembled WGS sequence"/>
</dbReference>
<sequence>MVTIPVSGSVLVAIKSVAAGPTGNLKTGIRLRIVIAFSEINRITAAEGGFAGSAYAETAPTIVYIRQRLHGGAGFDYPSWLREQFDVRAIQVYTNWVDVALSASSEP</sequence>
<name>A0ABP3RT00_9HYPH</name>
<protein>
    <submittedName>
        <fullName evidence="1">Uncharacterized protein</fullName>
    </submittedName>
</protein>
<keyword evidence="2" id="KW-1185">Reference proteome</keyword>
<organism evidence="1 2">
    <name type="scientific">Paenochrobactrum glaciei</name>
    <dbReference type="NCBI Taxonomy" id="486407"/>
    <lineage>
        <taxon>Bacteria</taxon>
        <taxon>Pseudomonadati</taxon>
        <taxon>Pseudomonadota</taxon>
        <taxon>Alphaproteobacteria</taxon>
        <taxon>Hyphomicrobiales</taxon>
        <taxon>Brucellaceae</taxon>
        <taxon>Paenochrobactrum</taxon>
    </lineage>
</organism>
<comment type="caution">
    <text evidence="1">The sequence shown here is derived from an EMBL/GenBank/DDBJ whole genome shotgun (WGS) entry which is preliminary data.</text>
</comment>
<reference evidence="2" key="1">
    <citation type="journal article" date="2019" name="Int. J. Syst. Evol. Microbiol.">
        <title>The Global Catalogue of Microorganisms (GCM) 10K type strain sequencing project: providing services to taxonomists for standard genome sequencing and annotation.</title>
        <authorList>
            <consortium name="The Broad Institute Genomics Platform"/>
            <consortium name="The Broad Institute Genome Sequencing Center for Infectious Disease"/>
            <person name="Wu L."/>
            <person name="Ma J."/>
        </authorList>
    </citation>
    <scope>NUCLEOTIDE SEQUENCE [LARGE SCALE GENOMIC DNA]</scope>
    <source>
        <strain evidence="2">JCM 15115</strain>
    </source>
</reference>
<dbReference type="EMBL" id="BAAADE010000030">
    <property type="protein sequence ID" value="GAA0616738.1"/>
    <property type="molecule type" value="Genomic_DNA"/>
</dbReference>
<gene>
    <name evidence="1" type="ORF">GCM10008943_34150</name>
</gene>
<proteinExistence type="predicted"/>